<dbReference type="InterPro" id="IPR041664">
    <property type="entry name" value="AAA_16"/>
</dbReference>
<feature type="region of interest" description="Disordered" evidence="1">
    <location>
        <begin position="1512"/>
        <end position="1549"/>
    </location>
</feature>
<protein>
    <recommendedName>
        <fullName evidence="2">Zn(2)-C6 fungal-type domain-containing protein</fullName>
    </recommendedName>
</protein>
<dbReference type="InterPro" id="IPR036864">
    <property type="entry name" value="Zn2-C6_fun-type_DNA-bd_sf"/>
</dbReference>
<dbReference type="Gene3D" id="3.40.50.300">
    <property type="entry name" value="P-loop containing nucleotide triphosphate hydrolases"/>
    <property type="match status" value="1"/>
</dbReference>
<gene>
    <name evidence="3" type="ORF">HJC23_001125</name>
</gene>
<sequence>MHFSAQPPQGNGDMAQLDGVSTASKKTRACTACHRAKSKCVFSEEGELKCDRCLRLNKECVPHVSRQGQRKKKSEKGMMKSSVATSLGEVSKGSNVTNQDPMFGESKSTSPFGPDNAVEGKRPFSFHAASHDTPLNRFAATATGGPSMSQMAPLAKFIPQKHMFSSNHPTFHDAGACGLDETRLRSNQAGTALPADQTNITVTEQRQATMARFSDNNRTITDSIQQGVAFREVLSSSMSMPLREWMKCALDSNEIRDSSGSSPISPKYIASCLKIALSLSKQISDAEVTSSREILQWLPRHIINWPQYITVKLKGNETQVPCHDARIGPLDDSSAAEDELDRLEALLDSICEEDEVDTTDVFDIDSAEILLDYSKSSDDGVGSLACCEQEDRIHALGLVFSELFSGGRVPSTEQVSDEFSQVNVVTPAVSERLDFTGMLKLEPNEKDIYDDTSCKYAGTRKKTRELDESLHSSIESLRRLGISCPLCDLIFNMLDSINGDLGRDDSYRKMSDVAIDLQNMVDKPKTFLNDLDVITLSSTGLQLTDNLFMRDEEAALLQHAYYRSTLGSSEFAVITGGSGTGKSHLAFRLGSHITSHGGVFLSVKFNQMKQADPYSALVSAFNEYFNNFTTTNQSDSMKLIASKLRDALGQDALLLAKVIPNLAEVLDFGAIDAAFDRDCVNGHEKMHYILVCFVEVISACSHVTLTLFLDDLQWADAFSLSVLQQIMIMPDEHKRFFFVGCYRDDQMEDDHPFKKMISRCGDFGVRLTMVYLECMDKDGMNTMISELLCLPRRLVKSLSELVYSKTKGNPLFLSRLLISLNKDGLLNLSLGRRRWVWDEKQIQSKELPDDVASFFSSRVGKLSPEVQAALQVLSCFGSVNTYELSILESGLSLNVVKPLERAVNEGFVSKNGNDYRFSHDKIHEAVYGMVELEARRFQHLNYAISLVKFALGQDDSIIFTAVGQANLASPSITTDALQSAEFARCNMVAGKKAMSLSDFSCAAICFSKGLSFLDENRWSDYYNLSLELFELAAKCALVLGDFASLATMSEQVEKHSRCFEDKLEVSFLVMCSLAYASKISDSVHIGLSILSQLGHALPTNFTRAEIIFHIQQTKTVLHSISDKDLMFYKKMTDPKHIMAMRCLAKLELIVLQINPDLQPIITLKMVNMTMDLGVSHMSSVGMAYFAGLVAKLDEIQDGIRFARLAKMLLDKSGSKEITGDVIFTTSEVLCFHEPLQSVNEYRFYGQSSALAAGDMYFACVLKMSNCGTMLWMGSNLLSVKDAFVQVARYLKAKNHLSTYNLLLLSKHSILMLMGQADEDEPLTVDQLTNPYQLKYFYFQKMFQSFVFNRNDDMKQYTEKFLQFKMPSWLLLSVHARHEFYVGLISFQIYRESGNSLWLERGQQCKSKVQLWKEQGSVWNFEHKLYLLQAEEYYCNNDFERAGESFKNSITSAKSHKFLNDEALACELAANFYLGTGDLASSMKYFRLAHDKYNEWGALDILNRDTPIFLPSMPTTSASRRSASKESSSLGPQIEFSRPPPLPLNPNNNS</sequence>
<dbReference type="PANTHER" id="PTHR43642">
    <property type="entry name" value="HYBRID SIGNAL TRANSDUCTION HISTIDINE KINASE G"/>
    <property type="match status" value="1"/>
</dbReference>
<feature type="compositionally biased region" description="Low complexity" evidence="1">
    <location>
        <begin position="1512"/>
        <end position="1528"/>
    </location>
</feature>
<dbReference type="SUPFAM" id="SSF52540">
    <property type="entry name" value="P-loop containing nucleoside triphosphate hydrolases"/>
    <property type="match status" value="1"/>
</dbReference>
<dbReference type="InterPro" id="IPR001138">
    <property type="entry name" value="Zn2Cys6_DnaBD"/>
</dbReference>
<organism evidence="3 4">
    <name type="scientific">Cyclotella cryptica</name>
    <dbReference type="NCBI Taxonomy" id="29204"/>
    <lineage>
        <taxon>Eukaryota</taxon>
        <taxon>Sar</taxon>
        <taxon>Stramenopiles</taxon>
        <taxon>Ochrophyta</taxon>
        <taxon>Bacillariophyta</taxon>
        <taxon>Coscinodiscophyceae</taxon>
        <taxon>Thalassiosirophycidae</taxon>
        <taxon>Stephanodiscales</taxon>
        <taxon>Stephanodiscaceae</taxon>
        <taxon>Cyclotella</taxon>
    </lineage>
</organism>
<dbReference type="CDD" id="cd00067">
    <property type="entry name" value="GAL4"/>
    <property type="match status" value="1"/>
</dbReference>
<evidence type="ECO:0000313" key="4">
    <source>
        <dbReference type="Proteomes" id="UP001516023"/>
    </source>
</evidence>
<dbReference type="PANTHER" id="PTHR43642:SF1">
    <property type="entry name" value="HYBRID SIGNAL TRANSDUCTION HISTIDINE KINASE G"/>
    <property type="match status" value="1"/>
</dbReference>
<accession>A0ABD3PH59</accession>
<evidence type="ECO:0000256" key="1">
    <source>
        <dbReference type="SAM" id="MobiDB-lite"/>
    </source>
</evidence>
<evidence type="ECO:0000259" key="2">
    <source>
        <dbReference type="PROSITE" id="PS00463"/>
    </source>
</evidence>
<name>A0ABD3PH59_9STRA</name>
<dbReference type="SUPFAM" id="SSF57701">
    <property type="entry name" value="Zn2/Cys6 DNA-binding domain"/>
    <property type="match status" value="1"/>
</dbReference>
<dbReference type="EMBL" id="JABMIG020000174">
    <property type="protein sequence ID" value="KAL3787475.1"/>
    <property type="molecule type" value="Genomic_DNA"/>
</dbReference>
<reference evidence="3 4" key="1">
    <citation type="journal article" date="2020" name="G3 (Bethesda)">
        <title>Improved Reference Genome for Cyclotella cryptica CCMP332, a Model for Cell Wall Morphogenesis, Salinity Adaptation, and Lipid Production in Diatoms (Bacillariophyta).</title>
        <authorList>
            <person name="Roberts W.R."/>
            <person name="Downey K.M."/>
            <person name="Ruck E.C."/>
            <person name="Traller J.C."/>
            <person name="Alverson A.J."/>
        </authorList>
    </citation>
    <scope>NUCLEOTIDE SEQUENCE [LARGE SCALE GENOMIC DNA]</scope>
    <source>
        <strain evidence="3 4">CCMP332</strain>
    </source>
</reference>
<proteinExistence type="predicted"/>
<keyword evidence="4" id="KW-1185">Reference proteome</keyword>
<dbReference type="Proteomes" id="UP001516023">
    <property type="component" value="Unassembled WGS sequence"/>
</dbReference>
<feature type="region of interest" description="Disordered" evidence="1">
    <location>
        <begin position="64"/>
        <end position="121"/>
    </location>
</feature>
<feature type="compositionally biased region" description="Polar residues" evidence="1">
    <location>
        <begin position="92"/>
        <end position="111"/>
    </location>
</feature>
<comment type="caution">
    <text evidence="3">The sequence shown here is derived from an EMBL/GenBank/DDBJ whole genome shotgun (WGS) entry which is preliminary data.</text>
</comment>
<dbReference type="InterPro" id="IPR027417">
    <property type="entry name" value="P-loop_NTPase"/>
</dbReference>
<dbReference type="PROSITE" id="PS00463">
    <property type="entry name" value="ZN2_CY6_FUNGAL_1"/>
    <property type="match status" value="1"/>
</dbReference>
<feature type="region of interest" description="Disordered" evidence="1">
    <location>
        <begin position="1"/>
        <end position="20"/>
    </location>
</feature>
<evidence type="ECO:0000313" key="3">
    <source>
        <dbReference type="EMBL" id="KAL3787475.1"/>
    </source>
</evidence>
<feature type="domain" description="Zn(2)-C6 fungal-type" evidence="2">
    <location>
        <begin position="29"/>
        <end position="60"/>
    </location>
</feature>
<dbReference type="Pfam" id="PF13191">
    <property type="entry name" value="AAA_16"/>
    <property type="match status" value="1"/>
</dbReference>
<dbReference type="InterPro" id="IPR053159">
    <property type="entry name" value="Hybrid_Histidine_Kinase"/>
</dbReference>
<dbReference type="SMART" id="SM00066">
    <property type="entry name" value="GAL4"/>
    <property type="match status" value="1"/>
</dbReference>
<dbReference type="Gene3D" id="4.10.240.10">
    <property type="entry name" value="Zn(2)-C6 fungal-type DNA-binding domain"/>
    <property type="match status" value="1"/>
</dbReference>